<dbReference type="Proteomes" id="UP000799444">
    <property type="component" value="Unassembled WGS sequence"/>
</dbReference>
<feature type="signal peptide" evidence="1">
    <location>
        <begin position="1"/>
        <end position="19"/>
    </location>
</feature>
<proteinExistence type="predicted"/>
<keyword evidence="1" id="KW-0732">Signal</keyword>
<dbReference type="AlphaFoldDB" id="A0A9P4V1I4"/>
<dbReference type="OrthoDB" id="3561297at2759"/>
<gene>
    <name evidence="2" type="ORF">EJ04DRAFT_564126</name>
</gene>
<name>A0A9P4V1I4_9PLEO</name>
<evidence type="ECO:0000313" key="3">
    <source>
        <dbReference type="Proteomes" id="UP000799444"/>
    </source>
</evidence>
<evidence type="ECO:0000256" key="1">
    <source>
        <dbReference type="SAM" id="SignalP"/>
    </source>
</evidence>
<sequence>MLNLKQILTFGALFAGAHALPEPTNALKPRAVDCKAVNKALSCLKTLGAPATAFCSSYLHIPATTTITSTAVANTVTVTTTTVTIATTSPVCPAAKRYLVPRHFMAAERRGFAVAAEPAPQVYKRNNIPQLSSFAAAQLSSGCSCLGLAPKTATTTFTPPPSTVGTIMGFQFANIEDSD</sequence>
<accession>A0A9P4V1I4</accession>
<comment type="caution">
    <text evidence="2">The sequence shown here is derived from an EMBL/GenBank/DDBJ whole genome shotgun (WGS) entry which is preliminary data.</text>
</comment>
<evidence type="ECO:0000313" key="2">
    <source>
        <dbReference type="EMBL" id="KAF2734549.1"/>
    </source>
</evidence>
<feature type="chain" id="PRO_5040174075" description="Antifreeze protein" evidence="1">
    <location>
        <begin position="20"/>
        <end position="179"/>
    </location>
</feature>
<keyword evidence="3" id="KW-1185">Reference proteome</keyword>
<dbReference type="EMBL" id="ML996146">
    <property type="protein sequence ID" value="KAF2734549.1"/>
    <property type="molecule type" value="Genomic_DNA"/>
</dbReference>
<evidence type="ECO:0008006" key="4">
    <source>
        <dbReference type="Google" id="ProtNLM"/>
    </source>
</evidence>
<reference evidence="2" key="1">
    <citation type="journal article" date="2020" name="Stud. Mycol.">
        <title>101 Dothideomycetes genomes: a test case for predicting lifestyles and emergence of pathogens.</title>
        <authorList>
            <person name="Haridas S."/>
            <person name="Albert R."/>
            <person name="Binder M."/>
            <person name="Bloem J."/>
            <person name="Labutti K."/>
            <person name="Salamov A."/>
            <person name="Andreopoulos B."/>
            <person name="Baker S."/>
            <person name="Barry K."/>
            <person name="Bills G."/>
            <person name="Bluhm B."/>
            <person name="Cannon C."/>
            <person name="Castanera R."/>
            <person name="Culley D."/>
            <person name="Daum C."/>
            <person name="Ezra D."/>
            <person name="Gonzalez J."/>
            <person name="Henrissat B."/>
            <person name="Kuo A."/>
            <person name="Liang C."/>
            <person name="Lipzen A."/>
            <person name="Lutzoni F."/>
            <person name="Magnuson J."/>
            <person name="Mondo S."/>
            <person name="Nolan M."/>
            <person name="Ohm R."/>
            <person name="Pangilinan J."/>
            <person name="Park H.-J."/>
            <person name="Ramirez L."/>
            <person name="Alfaro M."/>
            <person name="Sun H."/>
            <person name="Tritt A."/>
            <person name="Yoshinaga Y."/>
            <person name="Zwiers L.-H."/>
            <person name="Turgeon B."/>
            <person name="Goodwin S."/>
            <person name="Spatafora J."/>
            <person name="Crous P."/>
            <person name="Grigoriev I."/>
        </authorList>
    </citation>
    <scope>NUCLEOTIDE SEQUENCE</scope>
    <source>
        <strain evidence="2">CBS 125425</strain>
    </source>
</reference>
<organism evidence="2 3">
    <name type="scientific">Polyplosphaeria fusca</name>
    <dbReference type="NCBI Taxonomy" id="682080"/>
    <lineage>
        <taxon>Eukaryota</taxon>
        <taxon>Fungi</taxon>
        <taxon>Dikarya</taxon>
        <taxon>Ascomycota</taxon>
        <taxon>Pezizomycotina</taxon>
        <taxon>Dothideomycetes</taxon>
        <taxon>Pleosporomycetidae</taxon>
        <taxon>Pleosporales</taxon>
        <taxon>Tetraplosphaeriaceae</taxon>
        <taxon>Polyplosphaeria</taxon>
    </lineage>
</organism>
<protein>
    <recommendedName>
        <fullName evidence="4">Antifreeze protein</fullName>
    </recommendedName>
</protein>